<accession>A0A081RNW9</accession>
<protein>
    <submittedName>
        <fullName evidence="1">Uncharacterized protein</fullName>
    </submittedName>
</protein>
<name>A0A081RNW9_9ARCH</name>
<evidence type="ECO:0000313" key="2">
    <source>
        <dbReference type="Proteomes" id="UP000028059"/>
    </source>
</evidence>
<evidence type="ECO:0000313" key="1">
    <source>
        <dbReference type="EMBL" id="KEQ56892.1"/>
    </source>
</evidence>
<proteinExistence type="predicted"/>
<keyword evidence="2" id="KW-1185">Reference proteome</keyword>
<reference evidence="1 2" key="1">
    <citation type="submission" date="2014-06" db="EMBL/GenBank/DDBJ databases">
        <authorList>
            <person name="Ngugi D.K."/>
            <person name="Blom J."/>
            <person name="Alam I."/>
            <person name="Rashid M."/>
            <person name="Ba Alawi W."/>
            <person name="Zhang G."/>
            <person name="Hikmawan T."/>
            <person name="Guan Y."/>
            <person name="Antunes A."/>
            <person name="Siam R."/>
            <person name="ElDorry H."/>
            <person name="Bajic V."/>
            <person name="Stingl U."/>
        </authorList>
    </citation>
    <scope>NUCLEOTIDE SEQUENCE [LARGE SCALE GENOMIC DNA]</scope>
    <source>
        <strain evidence="1">SCGC AAA799-N04</strain>
    </source>
</reference>
<dbReference type="EMBL" id="JOKN01000007">
    <property type="protein sequence ID" value="KEQ56892.1"/>
    <property type="molecule type" value="Genomic_DNA"/>
</dbReference>
<gene>
    <name evidence="1" type="ORF">AAA799N04_00562</name>
</gene>
<dbReference type="Proteomes" id="UP000028059">
    <property type="component" value="Unassembled WGS sequence"/>
</dbReference>
<comment type="caution">
    <text evidence="1">The sequence shown here is derived from an EMBL/GenBank/DDBJ whole genome shotgun (WGS) entry which is preliminary data.</text>
</comment>
<sequence>MEHEELVSISKKKVEQKQSVEEYKKLLKRLFEKLGQKQN</sequence>
<dbReference type="AlphaFoldDB" id="A0A081RNW9"/>
<organism evidence="1 2">
    <name type="scientific">Marine Group I thaumarchaeote SCGC AAA799-N04</name>
    <dbReference type="NCBI Taxonomy" id="1502293"/>
    <lineage>
        <taxon>Archaea</taxon>
        <taxon>Nitrososphaerota</taxon>
        <taxon>Marine Group I</taxon>
    </lineage>
</organism>